<keyword evidence="2" id="KW-0732">Signal</keyword>
<accession>A0ABU1NF99</accession>
<evidence type="ECO:0000313" key="3">
    <source>
        <dbReference type="EMBL" id="MDR6537143.1"/>
    </source>
</evidence>
<keyword evidence="3" id="KW-0675">Receptor</keyword>
<reference evidence="3 4" key="1">
    <citation type="submission" date="2023-07" db="EMBL/GenBank/DDBJ databases">
        <title>Sorghum-associated microbial communities from plants grown in Nebraska, USA.</title>
        <authorList>
            <person name="Schachtman D."/>
        </authorList>
    </citation>
    <scope>NUCLEOTIDE SEQUENCE [LARGE SCALE GENOMIC DNA]</scope>
    <source>
        <strain evidence="3 4">DS1781</strain>
    </source>
</reference>
<protein>
    <submittedName>
        <fullName evidence="3">Tripartite-type tricarboxylate transporter receptor subunit TctC</fullName>
    </submittedName>
</protein>
<feature type="signal peptide" evidence="2">
    <location>
        <begin position="1"/>
        <end position="34"/>
    </location>
</feature>
<dbReference type="InterPro" id="IPR006311">
    <property type="entry name" value="TAT_signal"/>
</dbReference>
<sequence>MTTTRPAGRRGIPLRSALLALVLGAAAAMPTAQAQGSNWPSKPIKVVVNFPPGGAADTIARAISQPLQDALGQPVLIENRGGANGNIGGENVARAQPDGYTLLMSSGGMVSVNPHLYPKMSFDPSKDLIPVAAAARILVFLVTRPSLPPQNVKEFIAYVKERPGKLSFGSPGAGSSPHLAGEMFKAQTGLYAVHVPYRGAAPALQDLLAGQIDFAFDPGIGLNQVRAGKLRLLAVGSPRRSPLFPDVPTLDEAGLKGFDADTVFGFYAPAGTPAPIVARLNSEINRILGTPAVKERIANLGGEPVPGTPAAFHDRAMADSARFGAIIRDRKILAD</sequence>
<dbReference type="PROSITE" id="PS51318">
    <property type="entry name" value="TAT"/>
    <property type="match status" value="1"/>
</dbReference>
<dbReference type="InterPro" id="IPR042100">
    <property type="entry name" value="Bug_dom1"/>
</dbReference>
<proteinExistence type="inferred from homology"/>
<comment type="caution">
    <text evidence="3">The sequence shown here is derived from an EMBL/GenBank/DDBJ whole genome shotgun (WGS) entry which is preliminary data.</text>
</comment>
<feature type="chain" id="PRO_5046355196" evidence="2">
    <location>
        <begin position="35"/>
        <end position="335"/>
    </location>
</feature>
<dbReference type="Gene3D" id="3.40.190.150">
    <property type="entry name" value="Bordetella uptake gene, domain 1"/>
    <property type="match status" value="1"/>
</dbReference>
<keyword evidence="4" id="KW-1185">Reference proteome</keyword>
<comment type="similarity">
    <text evidence="1">Belongs to the UPF0065 (bug) family.</text>
</comment>
<organism evidence="3 4">
    <name type="scientific">Variovorax soli</name>
    <dbReference type="NCBI Taxonomy" id="376815"/>
    <lineage>
        <taxon>Bacteria</taxon>
        <taxon>Pseudomonadati</taxon>
        <taxon>Pseudomonadota</taxon>
        <taxon>Betaproteobacteria</taxon>
        <taxon>Burkholderiales</taxon>
        <taxon>Comamonadaceae</taxon>
        <taxon>Variovorax</taxon>
    </lineage>
</organism>
<dbReference type="PANTHER" id="PTHR42928">
    <property type="entry name" value="TRICARBOXYLATE-BINDING PROTEIN"/>
    <property type="match status" value="1"/>
</dbReference>
<dbReference type="SUPFAM" id="SSF53850">
    <property type="entry name" value="Periplasmic binding protein-like II"/>
    <property type="match status" value="1"/>
</dbReference>
<dbReference type="InterPro" id="IPR005064">
    <property type="entry name" value="BUG"/>
</dbReference>
<name>A0ABU1NF99_9BURK</name>
<evidence type="ECO:0000256" key="2">
    <source>
        <dbReference type="SAM" id="SignalP"/>
    </source>
</evidence>
<dbReference type="Pfam" id="PF03401">
    <property type="entry name" value="TctC"/>
    <property type="match status" value="1"/>
</dbReference>
<dbReference type="Gene3D" id="3.40.190.10">
    <property type="entry name" value="Periplasmic binding protein-like II"/>
    <property type="match status" value="1"/>
</dbReference>
<evidence type="ECO:0000313" key="4">
    <source>
        <dbReference type="Proteomes" id="UP001184230"/>
    </source>
</evidence>
<gene>
    <name evidence="3" type="ORF">J2739_002916</name>
</gene>
<dbReference type="PIRSF" id="PIRSF017082">
    <property type="entry name" value="YflP"/>
    <property type="match status" value="1"/>
</dbReference>
<dbReference type="Proteomes" id="UP001184230">
    <property type="component" value="Unassembled WGS sequence"/>
</dbReference>
<evidence type="ECO:0000256" key="1">
    <source>
        <dbReference type="ARBA" id="ARBA00006987"/>
    </source>
</evidence>
<dbReference type="PANTHER" id="PTHR42928:SF5">
    <property type="entry name" value="BLR1237 PROTEIN"/>
    <property type="match status" value="1"/>
</dbReference>
<dbReference type="CDD" id="cd13578">
    <property type="entry name" value="PBP2_Bug27"/>
    <property type="match status" value="1"/>
</dbReference>
<dbReference type="RefSeq" id="WP_405053886.1">
    <property type="nucleotide sequence ID" value="NZ_JAVDRF010000005.1"/>
</dbReference>
<dbReference type="EMBL" id="JAVDRF010000005">
    <property type="protein sequence ID" value="MDR6537143.1"/>
    <property type="molecule type" value="Genomic_DNA"/>
</dbReference>